<comment type="caution">
    <text evidence="1">The sequence shown here is derived from an EMBL/GenBank/DDBJ whole genome shotgun (WGS) entry which is preliminary data.</text>
</comment>
<evidence type="ECO:0000313" key="1">
    <source>
        <dbReference type="EMBL" id="KAK2870243.1"/>
    </source>
</evidence>
<gene>
    <name evidence="1" type="ORF">Q8A67_024635</name>
</gene>
<organism evidence="1 2">
    <name type="scientific">Cirrhinus molitorella</name>
    <name type="common">mud carp</name>
    <dbReference type="NCBI Taxonomy" id="172907"/>
    <lineage>
        <taxon>Eukaryota</taxon>
        <taxon>Metazoa</taxon>
        <taxon>Chordata</taxon>
        <taxon>Craniata</taxon>
        <taxon>Vertebrata</taxon>
        <taxon>Euteleostomi</taxon>
        <taxon>Actinopterygii</taxon>
        <taxon>Neopterygii</taxon>
        <taxon>Teleostei</taxon>
        <taxon>Ostariophysi</taxon>
        <taxon>Cypriniformes</taxon>
        <taxon>Cyprinidae</taxon>
        <taxon>Labeoninae</taxon>
        <taxon>Labeonini</taxon>
        <taxon>Cirrhinus</taxon>
    </lineage>
</organism>
<dbReference type="Proteomes" id="UP001187343">
    <property type="component" value="Unassembled WGS sequence"/>
</dbReference>
<dbReference type="EMBL" id="JAUYZG010000024">
    <property type="protein sequence ID" value="KAK2870243.1"/>
    <property type="molecule type" value="Genomic_DNA"/>
</dbReference>
<sequence>MKLWSALSTAIAEFESSLRSQTIFALEQTDQTPSGVQESLGQRKSGLPCPRRCTRLYQGFQWQDLSGLSVTQRAQSPGEATETRWSFFGRVILLEFENMESHSNDGFYWLGALSTRLALSNETALEYFTLVNM</sequence>
<proteinExistence type="predicted"/>
<accession>A0AA88TC22</accession>
<keyword evidence="2" id="KW-1185">Reference proteome</keyword>
<protein>
    <submittedName>
        <fullName evidence="1">Uncharacterized protein</fullName>
    </submittedName>
</protein>
<name>A0AA88TC22_9TELE</name>
<reference evidence="1" key="1">
    <citation type="submission" date="2023-08" db="EMBL/GenBank/DDBJ databases">
        <title>Chromosome-level Genome Assembly of mud carp (Cirrhinus molitorella).</title>
        <authorList>
            <person name="Liu H."/>
        </authorList>
    </citation>
    <scope>NUCLEOTIDE SEQUENCE</scope>
    <source>
        <strain evidence="1">Prfri</strain>
        <tissue evidence="1">Muscle</tissue>
    </source>
</reference>
<dbReference type="AlphaFoldDB" id="A0AA88TC22"/>
<evidence type="ECO:0000313" key="2">
    <source>
        <dbReference type="Proteomes" id="UP001187343"/>
    </source>
</evidence>